<protein>
    <submittedName>
        <fullName evidence="2">Uncharacterized protein</fullName>
    </submittedName>
</protein>
<evidence type="ECO:0000313" key="3">
    <source>
        <dbReference type="Proteomes" id="UP001293593"/>
    </source>
</evidence>
<accession>A0AAE1N984</accession>
<reference evidence="2" key="1">
    <citation type="submission" date="2023-10" db="EMBL/GenBank/DDBJ databases">
        <title>Chromosome-level genome of the transformable northern wattle, Acacia crassicarpa.</title>
        <authorList>
            <person name="Massaro I."/>
            <person name="Sinha N.R."/>
            <person name="Poethig S."/>
            <person name="Leichty A.R."/>
        </authorList>
    </citation>
    <scope>NUCLEOTIDE SEQUENCE</scope>
    <source>
        <strain evidence="2">Acra3RX</strain>
        <tissue evidence="2">Leaf</tissue>
    </source>
</reference>
<name>A0AAE1N984_9FABA</name>
<dbReference type="AlphaFoldDB" id="A0AAE1N984"/>
<dbReference type="EMBL" id="JAWXYG010000001">
    <property type="protein sequence ID" value="KAK4285624.1"/>
    <property type="molecule type" value="Genomic_DNA"/>
</dbReference>
<organism evidence="2 3">
    <name type="scientific">Acacia crassicarpa</name>
    <name type="common">northern wattle</name>
    <dbReference type="NCBI Taxonomy" id="499986"/>
    <lineage>
        <taxon>Eukaryota</taxon>
        <taxon>Viridiplantae</taxon>
        <taxon>Streptophyta</taxon>
        <taxon>Embryophyta</taxon>
        <taxon>Tracheophyta</taxon>
        <taxon>Spermatophyta</taxon>
        <taxon>Magnoliopsida</taxon>
        <taxon>eudicotyledons</taxon>
        <taxon>Gunneridae</taxon>
        <taxon>Pentapetalae</taxon>
        <taxon>rosids</taxon>
        <taxon>fabids</taxon>
        <taxon>Fabales</taxon>
        <taxon>Fabaceae</taxon>
        <taxon>Caesalpinioideae</taxon>
        <taxon>mimosoid clade</taxon>
        <taxon>Acacieae</taxon>
        <taxon>Acacia</taxon>
    </lineage>
</organism>
<evidence type="ECO:0000313" key="1">
    <source>
        <dbReference type="EMBL" id="KAK4278456.1"/>
    </source>
</evidence>
<dbReference type="EMBL" id="JAWXYG010000003">
    <property type="protein sequence ID" value="KAK4278456.1"/>
    <property type="molecule type" value="Genomic_DNA"/>
</dbReference>
<gene>
    <name evidence="2" type="ORF">QN277_002296</name>
    <name evidence="1" type="ORF">QN277_016299</name>
</gene>
<proteinExistence type="predicted"/>
<keyword evidence="3" id="KW-1185">Reference proteome</keyword>
<comment type="caution">
    <text evidence="2">The sequence shown here is derived from an EMBL/GenBank/DDBJ whole genome shotgun (WGS) entry which is preliminary data.</text>
</comment>
<sequence length="79" mass="9266">MKKMKGVVPMESPYASMKIIGQGFGIRAYCRTTKSCSWFCDCNQFDFFYELYEPLAEARCSQRRPPAPPYFHLHPDSRF</sequence>
<dbReference type="Proteomes" id="UP001293593">
    <property type="component" value="Unassembled WGS sequence"/>
</dbReference>
<evidence type="ECO:0000313" key="2">
    <source>
        <dbReference type="EMBL" id="KAK4285624.1"/>
    </source>
</evidence>